<protein>
    <submittedName>
        <fullName evidence="2">Conserved protein</fullName>
    </submittedName>
</protein>
<keyword evidence="3" id="KW-1185">Reference proteome</keyword>
<dbReference type="eggNOG" id="ENOG5033CC3">
    <property type="taxonomic scope" value="Bacteria"/>
</dbReference>
<reference evidence="2 3" key="1">
    <citation type="submission" date="2014-07" db="EMBL/GenBank/DDBJ databases">
        <title>Tepidicaulis marinum gen. nov., sp. nov., a novel marine bacterium denitrifying nitrate to nitrous oxide strictly under microaerobic conditions.</title>
        <authorList>
            <person name="Takeuchi M."/>
            <person name="Yamagishi T."/>
            <person name="Kamagata Y."/>
            <person name="Oshima K."/>
            <person name="Hattori M."/>
            <person name="Katayama T."/>
            <person name="Hanada S."/>
            <person name="Tamaki H."/>
            <person name="Marumo K."/>
            <person name="Maeda H."/>
            <person name="Nedachi M."/>
            <person name="Iwasaki W."/>
            <person name="Suwa Y."/>
            <person name="Sakata S."/>
        </authorList>
    </citation>
    <scope>NUCLEOTIDE SEQUENCE [LARGE SCALE GENOMIC DNA]</scope>
    <source>
        <strain evidence="2 3">MA2</strain>
    </source>
</reference>
<comment type="caution">
    <text evidence="2">The sequence shown here is derived from an EMBL/GenBank/DDBJ whole genome shotgun (WGS) entry which is preliminary data.</text>
</comment>
<dbReference type="EMBL" id="BBIO01000003">
    <property type="protein sequence ID" value="GAK44376.1"/>
    <property type="molecule type" value="Genomic_DNA"/>
</dbReference>
<evidence type="ECO:0000313" key="2">
    <source>
        <dbReference type="EMBL" id="GAK44376.1"/>
    </source>
</evidence>
<organism evidence="2 3">
    <name type="scientific">Tepidicaulis marinus</name>
    <dbReference type="NCBI Taxonomy" id="1333998"/>
    <lineage>
        <taxon>Bacteria</taxon>
        <taxon>Pseudomonadati</taxon>
        <taxon>Pseudomonadota</taxon>
        <taxon>Alphaproteobacteria</taxon>
        <taxon>Hyphomicrobiales</taxon>
        <taxon>Parvibaculaceae</taxon>
        <taxon>Tepidicaulis</taxon>
    </lineage>
</organism>
<proteinExistence type="predicted"/>
<dbReference type="AlphaFoldDB" id="A0A081B8K8"/>
<evidence type="ECO:0000313" key="3">
    <source>
        <dbReference type="Proteomes" id="UP000028702"/>
    </source>
</evidence>
<accession>A0A081B8K8</accession>
<dbReference type="Proteomes" id="UP000028702">
    <property type="component" value="Unassembled WGS sequence"/>
</dbReference>
<dbReference type="RefSeq" id="WP_045443450.1">
    <property type="nucleotide sequence ID" value="NZ_BBIO01000003.1"/>
</dbReference>
<sequence>MAENRKLHRTERLQVMLDERELNLIDEWRFDKRIPTRAAAIRELIARGLNAQNLEDPEQRARSTDYSVMGESGGL</sequence>
<feature type="region of interest" description="Disordered" evidence="1">
    <location>
        <begin position="52"/>
        <end position="75"/>
    </location>
</feature>
<name>A0A081B8K8_9HYPH</name>
<evidence type="ECO:0000256" key="1">
    <source>
        <dbReference type="SAM" id="MobiDB-lite"/>
    </source>
</evidence>
<gene>
    <name evidence="2" type="ORF">M2A_0875</name>
</gene>